<dbReference type="RefSeq" id="WP_377744174.1">
    <property type="nucleotide sequence ID" value="NZ_JBHRXJ010000005.1"/>
</dbReference>
<keyword evidence="2" id="KW-1185">Reference proteome</keyword>
<reference evidence="2" key="1">
    <citation type="journal article" date="2019" name="Int. J. Syst. Evol. Microbiol.">
        <title>The Global Catalogue of Microorganisms (GCM) 10K type strain sequencing project: providing services to taxonomists for standard genome sequencing and annotation.</title>
        <authorList>
            <consortium name="The Broad Institute Genomics Platform"/>
            <consortium name="The Broad Institute Genome Sequencing Center for Infectious Disease"/>
            <person name="Wu L."/>
            <person name="Ma J."/>
        </authorList>
    </citation>
    <scope>NUCLEOTIDE SEQUENCE [LARGE SCALE GENOMIC DNA]</scope>
    <source>
        <strain evidence="2">KCTC 42899</strain>
    </source>
</reference>
<accession>A0ABV7R872</accession>
<sequence>MDPALNVLGGRLEPCSMRPLTGFFRDGCCNTGAEDRGRHTVCVIVTAEFLALSKYLGNDLSTPRPKFNFAGLTPGDRWCLCATRFLQAAQEFAAPQVVLAATHARSLEIIPMELLRAHACDGDKNGDRDGIG</sequence>
<gene>
    <name evidence="1" type="ORF">ACFOMH_09715</name>
</gene>
<dbReference type="PANTHER" id="PTHR37466">
    <property type="entry name" value="SLR1628 PROTEIN"/>
    <property type="match status" value="1"/>
</dbReference>
<dbReference type="EMBL" id="JBHRXJ010000005">
    <property type="protein sequence ID" value="MFC3528451.1"/>
    <property type="molecule type" value="Genomic_DNA"/>
</dbReference>
<name>A0ABV7R872_9RHOB</name>
<protein>
    <submittedName>
        <fullName evidence="1">DUF2237 family protein</fullName>
    </submittedName>
</protein>
<proteinExistence type="predicted"/>
<dbReference type="InterPro" id="IPR018714">
    <property type="entry name" value="DUF2237"/>
</dbReference>
<dbReference type="Pfam" id="PF09996">
    <property type="entry name" value="DUF2237"/>
    <property type="match status" value="1"/>
</dbReference>
<dbReference type="PANTHER" id="PTHR37466:SF1">
    <property type="entry name" value="SLR1628 PROTEIN"/>
    <property type="match status" value="1"/>
</dbReference>
<dbReference type="Gene3D" id="3.30.56.110">
    <property type="entry name" value="Protein of unknown function DUF2237"/>
    <property type="match status" value="1"/>
</dbReference>
<evidence type="ECO:0000313" key="2">
    <source>
        <dbReference type="Proteomes" id="UP001595721"/>
    </source>
</evidence>
<organism evidence="1 2">
    <name type="scientific">Paracoccus mangrovi</name>
    <dbReference type="NCBI Taxonomy" id="1715645"/>
    <lineage>
        <taxon>Bacteria</taxon>
        <taxon>Pseudomonadati</taxon>
        <taxon>Pseudomonadota</taxon>
        <taxon>Alphaproteobacteria</taxon>
        <taxon>Rhodobacterales</taxon>
        <taxon>Paracoccaceae</taxon>
        <taxon>Paracoccus</taxon>
    </lineage>
</organism>
<comment type="caution">
    <text evidence="1">The sequence shown here is derived from an EMBL/GenBank/DDBJ whole genome shotgun (WGS) entry which is preliminary data.</text>
</comment>
<evidence type="ECO:0000313" key="1">
    <source>
        <dbReference type="EMBL" id="MFC3528451.1"/>
    </source>
</evidence>
<dbReference type="Proteomes" id="UP001595721">
    <property type="component" value="Unassembled WGS sequence"/>
</dbReference>